<accession>A0A372MES0</accession>
<dbReference type="EC" id="5.1.3.29" evidence="4"/>
<dbReference type="Gene3D" id="3.40.1650.10">
    <property type="entry name" value="RbsD-like domain"/>
    <property type="match status" value="1"/>
</dbReference>
<dbReference type="RefSeq" id="WP_117331215.1">
    <property type="nucleotide sequence ID" value="NZ_QUWK01000014.1"/>
</dbReference>
<dbReference type="NCBIfam" id="NF011949">
    <property type="entry name" value="PRK15420.1"/>
    <property type="match status" value="1"/>
</dbReference>
<reference evidence="4 5" key="2">
    <citation type="submission" date="2018-09" db="EMBL/GenBank/DDBJ databases">
        <title>Genome of Sphaerochaeta halotolerans strain 4-11.</title>
        <authorList>
            <person name="Nazina T.N."/>
            <person name="Sokolova D.S."/>
        </authorList>
    </citation>
    <scope>NUCLEOTIDE SEQUENCE [LARGE SCALE GENOMIC DNA]</scope>
    <source>
        <strain evidence="4 5">4-11</strain>
    </source>
</reference>
<name>A0A372MES0_9SPIR</name>
<protein>
    <submittedName>
        <fullName evidence="4">L-fucose mutarotase</fullName>
        <ecNumber evidence="4">5.1.3.29</ecNumber>
    </submittedName>
</protein>
<dbReference type="PANTHER" id="PTHR31690">
    <property type="entry name" value="FUCOSE MUTAROTASE"/>
    <property type="match status" value="1"/>
</dbReference>
<dbReference type="PANTHER" id="PTHR31690:SF4">
    <property type="entry name" value="FUCOSE MUTAROTASE"/>
    <property type="match status" value="1"/>
</dbReference>
<keyword evidence="5" id="KW-1185">Reference proteome</keyword>
<dbReference type="InterPro" id="IPR050443">
    <property type="entry name" value="RbsD/FucU_mutarotase"/>
</dbReference>
<dbReference type="InterPro" id="IPR007721">
    <property type="entry name" value="RbsD_FucU"/>
</dbReference>
<dbReference type="GO" id="GO:0006004">
    <property type="term" value="P:fucose metabolic process"/>
    <property type="evidence" value="ECO:0007669"/>
    <property type="project" value="TreeGrafter"/>
</dbReference>
<evidence type="ECO:0000256" key="2">
    <source>
        <dbReference type="ARBA" id="ARBA00023235"/>
    </source>
</evidence>
<dbReference type="GO" id="GO:0042806">
    <property type="term" value="F:fucose binding"/>
    <property type="evidence" value="ECO:0007669"/>
    <property type="project" value="TreeGrafter"/>
</dbReference>
<organism evidence="4 5">
    <name type="scientific">Sphaerochaeta halotolerans</name>
    <dbReference type="NCBI Taxonomy" id="2293840"/>
    <lineage>
        <taxon>Bacteria</taxon>
        <taxon>Pseudomonadati</taxon>
        <taxon>Spirochaetota</taxon>
        <taxon>Spirochaetia</taxon>
        <taxon>Spirochaetales</taxon>
        <taxon>Sphaerochaetaceae</taxon>
        <taxon>Sphaerochaeta</taxon>
    </lineage>
</organism>
<dbReference type="EMBL" id="QUWK01000014">
    <property type="protein sequence ID" value="RFU93953.1"/>
    <property type="molecule type" value="Genomic_DNA"/>
</dbReference>
<dbReference type="SUPFAM" id="SSF102546">
    <property type="entry name" value="RbsD-like"/>
    <property type="match status" value="1"/>
</dbReference>
<sequence length="143" mass="15916">MLIGISPYIGPELLEALDRMGHGDEIVIVDAFYPGDTRSSRCIRADGIKVEDLLDGIFRLMNPDDYVKDPVVMMQPSEGDSADPAVEQSFQAVLDKYWPATPKIQKIERQAFYDRATRAYAVVVSGSIVKYGCIIIRKGVLPH</sequence>
<evidence type="ECO:0000313" key="4">
    <source>
        <dbReference type="EMBL" id="RFU93953.1"/>
    </source>
</evidence>
<evidence type="ECO:0000256" key="1">
    <source>
        <dbReference type="ARBA" id="ARBA00000223"/>
    </source>
</evidence>
<comment type="catalytic activity">
    <reaction evidence="3">
        <text>alpha-L-fucose = beta-L-fucose</text>
        <dbReference type="Rhea" id="RHEA:25580"/>
        <dbReference type="ChEBI" id="CHEBI:42548"/>
        <dbReference type="ChEBI" id="CHEBI:42589"/>
        <dbReference type="EC" id="5.1.3.29"/>
    </reaction>
</comment>
<evidence type="ECO:0000256" key="3">
    <source>
        <dbReference type="ARBA" id="ARBA00036324"/>
    </source>
</evidence>
<gene>
    <name evidence="4" type="ORF">DYP60_11795</name>
</gene>
<dbReference type="GO" id="GO:0062193">
    <property type="term" value="F:D-ribose pyranase activity"/>
    <property type="evidence" value="ECO:0007669"/>
    <property type="project" value="UniProtKB-EC"/>
</dbReference>
<reference evidence="5" key="1">
    <citation type="submission" date="2018-08" db="EMBL/GenBank/DDBJ databases">
        <authorList>
            <person name="Grouzdev D.S."/>
            <person name="Krutkina M.S."/>
        </authorList>
    </citation>
    <scope>NUCLEOTIDE SEQUENCE [LARGE SCALE GENOMIC DNA]</scope>
    <source>
        <strain evidence="5">4-11</strain>
    </source>
</reference>
<keyword evidence="2 4" id="KW-0413">Isomerase</keyword>
<comment type="caution">
    <text evidence="4">The sequence shown here is derived from an EMBL/GenBank/DDBJ whole genome shotgun (WGS) entry which is preliminary data.</text>
</comment>
<dbReference type="InterPro" id="IPR023750">
    <property type="entry name" value="RbsD-like_sf"/>
</dbReference>
<dbReference type="GO" id="GO:0036373">
    <property type="term" value="F:L-fucose mutarotase activity"/>
    <property type="evidence" value="ECO:0007669"/>
    <property type="project" value="UniProtKB-EC"/>
</dbReference>
<dbReference type="AlphaFoldDB" id="A0A372MES0"/>
<evidence type="ECO:0000313" key="5">
    <source>
        <dbReference type="Proteomes" id="UP000264002"/>
    </source>
</evidence>
<dbReference type="Pfam" id="PF05025">
    <property type="entry name" value="RbsD_FucU"/>
    <property type="match status" value="1"/>
</dbReference>
<proteinExistence type="predicted"/>
<comment type="catalytic activity">
    <reaction evidence="1">
        <text>beta-D-ribopyranose = beta-D-ribofuranose</text>
        <dbReference type="Rhea" id="RHEA:25432"/>
        <dbReference type="ChEBI" id="CHEBI:27476"/>
        <dbReference type="ChEBI" id="CHEBI:47002"/>
        <dbReference type="EC" id="5.4.99.62"/>
    </reaction>
</comment>
<dbReference type="Proteomes" id="UP000264002">
    <property type="component" value="Unassembled WGS sequence"/>
</dbReference>